<dbReference type="Pfam" id="PF01297">
    <property type="entry name" value="ZnuA"/>
    <property type="match status" value="1"/>
</dbReference>
<name>A0A0K1PEC7_9BACT</name>
<dbReference type="OrthoDB" id="9810636at2"/>
<dbReference type="Gene3D" id="3.40.50.1980">
    <property type="entry name" value="Nitrogenase molybdenum iron protein domain"/>
    <property type="match status" value="2"/>
</dbReference>
<dbReference type="InterPro" id="IPR050492">
    <property type="entry name" value="Bact_metal-bind_prot9"/>
</dbReference>
<dbReference type="EMBL" id="CP012332">
    <property type="protein sequence ID" value="AKU91484.1"/>
    <property type="molecule type" value="Genomic_DNA"/>
</dbReference>
<accession>A0A0K1PEC7</accession>
<dbReference type="PANTHER" id="PTHR42953:SF2">
    <property type="entry name" value="ADHESION PROTEIN"/>
    <property type="match status" value="1"/>
</dbReference>
<organism evidence="2 3">
    <name type="scientific">Vulgatibacter incomptus</name>
    <dbReference type="NCBI Taxonomy" id="1391653"/>
    <lineage>
        <taxon>Bacteria</taxon>
        <taxon>Pseudomonadati</taxon>
        <taxon>Myxococcota</taxon>
        <taxon>Myxococcia</taxon>
        <taxon>Myxococcales</taxon>
        <taxon>Cystobacterineae</taxon>
        <taxon>Vulgatibacteraceae</taxon>
        <taxon>Vulgatibacter</taxon>
    </lineage>
</organism>
<feature type="chain" id="PRO_5005465442" evidence="1">
    <location>
        <begin position="20"/>
        <end position="302"/>
    </location>
</feature>
<evidence type="ECO:0000256" key="1">
    <source>
        <dbReference type="SAM" id="SignalP"/>
    </source>
</evidence>
<dbReference type="STRING" id="1391653.AKJ08_1871"/>
<dbReference type="RefSeq" id="WP_050725786.1">
    <property type="nucleotide sequence ID" value="NZ_CP012332.1"/>
</dbReference>
<dbReference type="AlphaFoldDB" id="A0A0K1PEC7"/>
<dbReference type="GO" id="GO:0046872">
    <property type="term" value="F:metal ion binding"/>
    <property type="evidence" value="ECO:0007669"/>
    <property type="project" value="InterPro"/>
</dbReference>
<evidence type="ECO:0000313" key="3">
    <source>
        <dbReference type="Proteomes" id="UP000055590"/>
    </source>
</evidence>
<gene>
    <name evidence="2" type="ORF">AKJ08_1871</name>
</gene>
<dbReference type="GO" id="GO:0030001">
    <property type="term" value="P:metal ion transport"/>
    <property type="evidence" value="ECO:0007669"/>
    <property type="project" value="InterPro"/>
</dbReference>
<protein>
    <submittedName>
        <fullName evidence="2">Zinc ABC transporter, periplasmic-binding protein ZnuA</fullName>
    </submittedName>
</protein>
<dbReference type="SUPFAM" id="SSF53807">
    <property type="entry name" value="Helical backbone' metal receptor"/>
    <property type="match status" value="1"/>
</dbReference>
<dbReference type="KEGG" id="vin:AKJ08_1871"/>
<dbReference type="PANTHER" id="PTHR42953">
    <property type="entry name" value="HIGH-AFFINITY ZINC UPTAKE SYSTEM PROTEIN ZNUA-RELATED"/>
    <property type="match status" value="1"/>
</dbReference>
<evidence type="ECO:0000313" key="2">
    <source>
        <dbReference type="EMBL" id="AKU91484.1"/>
    </source>
</evidence>
<reference evidence="2 3" key="1">
    <citation type="submission" date="2015-08" db="EMBL/GenBank/DDBJ databases">
        <authorList>
            <person name="Babu N.S."/>
            <person name="Beckwith C.J."/>
            <person name="Beseler K.G."/>
            <person name="Brison A."/>
            <person name="Carone J.V."/>
            <person name="Caskin T.P."/>
            <person name="Diamond M."/>
            <person name="Durham M.E."/>
            <person name="Foxe J.M."/>
            <person name="Go M."/>
            <person name="Henderson B.A."/>
            <person name="Jones I.B."/>
            <person name="McGettigan J.A."/>
            <person name="Micheletti S.J."/>
            <person name="Nasrallah M.E."/>
            <person name="Ortiz D."/>
            <person name="Piller C.R."/>
            <person name="Privatt S.R."/>
            <person name="Schneider S.L."/>
            <person name="Sharp S."/>
            <person name="Smith T.C."/>
            <person name="Stanton J.D."/>
            <person name="Ullery H.E."/>
            <person name="Wilson R.J."/>
            <person name="Serrano M.G."/>
            <person name="Buck G."/>
            <person name="Lee V."/>
            <person name="Wang Y."/>
            <person name="Carvalho R."/>
            <person name="Voegtly L."/>
            <person name="Shi R."/>
            <person name="Duckworth R."/>
            <person name="Johnson A."/>
            <person name="Loviza R."/>
            <person name="Walstead R."/>
            <person name="Shah Z."/>
            <person name="Kiflezghi M."/>
            <person name="Wade K."/>
            <person name="Ball S.L."/>
            <person name="Bradley K.W."/>
            <person name="Asai D.J."/>
            <person name="Bowman C.A."/>
            <person name="Russell D.A."/>
            <person name="Pope W.H."/>
            <person name="Jacobs-Sera D."/>
            <person name="Hendrix R.W."/>
            <person name="Hatfull G.F."/>
        </authorList>
    </citation>
    <scope>NUCLEOTIDE SEQUENCE [LARGE SCALE GENOMIC DNA]</scope>
    <source>
        <strain evidence="2 3">DSM 27710</strain>
    </source>
</reference>
<dbReference type="PATRIC" id="fig|1391653.3.peg.1959"/>
<sequence>MSRILIPLLALALAGSASADVRVVSSIGSLGAIAREVVGKQGKVTVLAPAHQDPHFVDGKPTMMLELNQADVLLQAGLGLEVGWLPTLVTGARNGKIQPGRPGNIDASAFVGPLLDSDAKLDRSLGDVHPGGNPHYWLDPRRAKRIATGLAERLASLDPENAAAYRANAAAFGAALDPKIAEWEKAMAPFRGRAIVPYHKSLAYLEDWLGLKEVATVEPLPGISPSPSHLAGVIMQLRQTKPPAVVAAEPWYNLRTAETVAEKGGATLVRLPGDVGSVPGKDSYIAHLDELISRLRAGLEGR</sequence>
<dbReference type="InterPro" id="IPR006127">
    <property type="entry name" value="ZnuA-like"/>
</dbReference>
<dbReference type="Proteomes" id="UP000055590">
    <property type="component" value="Chromosome"/>
</dbReference>
<keyword evidence="3" id="KW-1185">Reference proteome</keyword>
<proteinExistence type="predicted"/>
<feature type="signal peptide" evidence="1">
    <location>
        <begin position="1"/>
        <end position="19"/>
    </location>
</feature>
<keyword evidence="1" id="KW-0732">Signal</keyword>